<evidence type="ECO:0000256" key="1">
    <source>
        <dbReference type="SAM" id="Coils"/>
    </source>
</evidence>
<dbReference type="EMBL" id="OU898281">
    <property type="protein sequence ID" value="CAG9836856.1"/>
    <property type="molecule type" value="Genomic_DNA"/>
</dbReference>
<dbReference type="Pfam" id="PF21672">
    <property type="entry name" value="COMM_HN"/>
    <property type="match status" value="1"/>
</dbReference>
<sequence length="198" mass="23183">MNLKWINVNERLKNGVKLINSLSTKKFQLLLGHIVEAEGENPFTEEELKKLKDSLKLTEDALQLLVQSISHIFKQSSKVILKPTVLYKQLCEQLEFEDEKAEEFVKIWCNHTNEDFGNFSSRMKLENVSWELNIQVADQINNKQSVPIGRMQFELAQSVDNSKKERIFMEFNQNELQQLYNNLEKIQMKLDNINNVGH</sequence>
<reference evidence="3" key="1">
    <citation type="submission" date="2022-01" db="EMBL/GenBank/DDBJ databases">
        <authorList>
            <person name="King R."/>
        </authorList>
    </citation>
    <scope>NUCLEOTIDE SEQUENCE</scope>
</reference>
<dbReference type="InterPro" id="IPR017920">
    <property type="entry name" value="COMM"/>
</dbReference>
<evidence type="ECO:0000313" key="3">
    <source>
        <dbReference type="EMBL" id="CAG9836856.1"/>
    </source>
</evidence>
<proteinExistence type="predicted"/>
<name>A0A9N9XD52_DIABA</name>
<keyword evidence="4" id="KW-1185">Reference proteome</keyword>
<protein>
    <recommendedName>
        <fullName evidence="2">COMM domain-containing protein</fullName>
    </recommendedName>
</protein>
<feature type="coiled-coil region" evidence="1">
    <location>
        <begin position="34"/>
        <end position="68"/>
    </location>
</feature>
<evidence type="ECO:0000313" key="4">
    <source>
        <dbReference type="Proteomes" id="UP001153709"/>
    </source>
</evidence>
<dbReference type="InterPro" id="IPR037361">
    <property type="entry name" value="COMMD10"/>
</dbReference>
<keyword evidence="1" id="KW-0175">Coiled coil</keyword>
<dbReference type="OrthoDB" id="77522at2759"/>
<evidence type="ECO:0000259" key="2">
    <source>
        <dbReference type="Pfam" id="PF07258"/>
    </source>
</evidence>
<dbReference type="PANTHER" id="PTHR12333:SF0">
    <property type="entry name" value="COMM DOMAIN-CONTAINING PROTEIN 10"/>
    <property type="match status" value="1"/>
</dbReference>
<dbReference type="AlphaFoldDB" id="A0A9N9XD52"/>
<gene>
    <name evidence="3" type="ORF">DIABBA_LOCUS9903</name>
</gene>
<feature type="coiled-coil region" evidence="1">
    <location>
        <begin position="169"/>
        <end position="196"/>
    </location>
</feature>
<accession>A0A9N9XD52</accession>
<dbReference type="PANTHER" id="PTHR12333">
    <property type="entry name" value="COMM DOMAIN CONTAINING PROTEIN 10"/>
    <property type="match status" value="1"/>
</dbReference>
<dbReference type="Pfam" id="PF07258">
    <property type="entry name" value="COMM_domain"/>
    <property type="match status" value="1"/>
</dbReference>
<organism evidence="3 4">
    <name type="scientific">Diabrotica balteata</name>
    <name type="common">Banded cucumber beetle</name>
    <dbReference type="NCBI Taxonomy" id="107213"/>
    <lineage>
        <taxon>Eukaryota</taxon>
        <taxon>Metazoa</taxon>
        <taxon>Ecdysozoa</taxon>
        <taxon>Arthropoda</taxon>
        <taxon>Hexapoda</taxon>
        <taxon>Insecta</taxon>
        <taxon>Pterygota</taxon>
        <taxon>Neoptera</taxon>
        <taxon>Endopterygota</taxon>
        <taxon>Coleoptera</taxon>
        <taxon>Polyphaga</taxon>
        <taxon>Cucujiformia</taxon>
        <taxon>Chrysomeloidea</taxon>
        <taxon>Chrysomelidae</taxon>
        <taxon>Galerucinae</taxon>
        <taxon>Diabroticina</taxon>
        <taxon>Diabroticites</taxon>
        <taxon>Diabrotica</taxon>
    </lineage>
</organism>
<feature type="domain" description="COMM" evidence="2">
    <location>
        <begin position="124"/>
        <end position="186"/>
    </location>
</feature>
<dbReference type="Proteomes" id="UP001153709">
    <property type="component" value="Chromosome 6"/>
</dbReference>